<dbReference type="PANTHER" id="PTHR16079:SF4">
    <property type="entry name" value="E3 UBIQUITIN-PROTEIN LIGASE CHFR"/>
    <property type="match status" value="1"/>
</dbReference>
<protein>
    <recommendedName>
        <fullName evidence="6">E3 ubiquitin-protein ligase CHFR cysteine rich domain-containing protein</fullName>
    </recommendedName>
</protein>
<dbReference type="InterPro" id="IPR052256">
    <property type="entry name" value="E3_ubiquitin-ligase_CHFR"/>
</dbReference>
<keyword evidence="3" id="KW-0833">Ubl conjugation pathway</keyword>
<dbReference type="GO" id="GO:0016567">
    <property type="term" value="P:protein ubiquitination"/>
    <property type="evidence" value="ECO:0007669"/>
    <property type="project" value="TreeGrafter"/>
</dbReference>
<evidence type="ECO:0000256" key="3">
    <source>
        <dbReference type="ARBA" id="ARBA00022786"/>
    </source>
</evidence>
<comment type="subcellular location">
    <subcellularLocation>
        <location evidence="1">Nucleus</location>
    </subcellularLocation>
</comment>
<evidence type="ECO:0000313" key="8">
    <source>
        <dbReference type="Proteomes" id="UP000237105"/>
    </source>
</evidence>
<evidence type="ECO:0000313" key="7">
    <source>
        <dbReference type="EMBL" id="PON70431.1"/>
    </source>
</evidence>
<evidence type="ECO:0000256" key="1">
    <source>
        <dbReference type="ARBA" id="ARBA00004123"/>
    </source>
</evidence>
<feature type="domain" description="E3 ubiquitin-protein ligase CHFR cysteine rich" evidence="6">
    <location>
        <begin position="2"/>
        <end position="65"/>
    </location>
</feature>
<sequence length="82" mass="9874">MEQISERTISRIPFWAHEKNRHEQDITEKCIRQMGRTLQDVVAEWITKLDNREIDRTGMPLDHDSTYLHWPASSSQNQKRPW</sequence>
<dbReference type="Pfam" id="PF17979">
    <property type="entry name" value="zf-CRD"/>
    <property type="match status" value="1"/>
</dbReference>
<gene>
    <name evidence="7" type="ORF">PanWU01x14_081000</name>
</gene>
<dbReference type="GO" id="GO:0006511">
    <property type="term" value="P:ubiquitin-dependent protein catabolic process"/>
    <property type="evidence" value="ECO:0007669"/>
    <property type="project" value="TreeGrafter"/>
</dbReference>
<keyword evidence="5" id="KW-0131">Cell cycle</keyword>
<reference evidence="8" key="1">
    <citation type="submission" date="2016-06" db="EMBL/GenBank/DDBJ databases">
        <title>Parallel loss of symbiosis genes in relatives of nitrogen-fixing non-legume Parasponia.</title>
        <authorList>
            <person name="Van Velzen R."/>
            <person name="Holmer R."/>
            <person name="Bu F."/>
            <person name="Rutten L."/>
            <person name="Van Zeijl A."/>
            <person name="Liu W."/>
            <person name="Santuari L."/>
            <person name="Cao Q."/>
            <person name="Sharma T."/>
            <person name="Shen D."/>
            <person name="Roswanjaya Y."/>
            <person name="Wardhani T."/>
            <person name="Kalhor M.S."/>
            <person name="Jansen J."/>
            <person name="Van den Hoogen J."/>
            <person name="Gungor B."/>
            <person name="Hartog M."/>
            <person name="Hontelez J."/>
            <person name="Verver J."/>
            <person name="Yang W.-C."/>
            <person name="Schijlen E."/>
            <person name="Repin R."/>
            <person name="Schilthuizen M."/>
            <person name="Schranz E."/>
            <person name="Heidstra R."/>
            <person name="Miyata K."/>
            <person name="Fedorova E."/>
            <person name="Kohlen W."/>
            <person name="Bisseling T."/>
            <person name="Smit S."/>
            <person name="Geurts R."/>
        </authorList>
    </citation>
    <scope>NUCLEOTIDE SEQUENCE [LARGE SCALE GENOMIC DNA]</scope>
    <source>
        <strain evidence="8">cv. WU1-14</strain>
    </source>
</reference>
<dbReference type="GO" id="GO:0004842">
    <property type="term" value="F:ubiquitin-protein transferase activity"/>
    <property type="evidence" value="ECO:0007669"/>
    <property type="project" value="TreeGrafter"/>
</dbReference>
<organism evidence="7 8">
    <name type="scientific">Parasponia andersonii</name>
    <name type="common">Sponia andersonii</name>
    <dbReference type="NCBI Taxonomy" id="3476"/>
    <lineage>
        <taxon>Eukaryota</taxon>
        <taxon>Viridiplantae</taxon>
        <taxon>Streptophyta</taxon>
        <taxon>Embryophyta</taxon>
        <taxon>Tracheophyta</taxon>
        <taxon>Spermatophyta</taxon>
        <taxon>Magnoliopsida</taxon>
        <taxon>eudicotyledons</taxon>
        <taxon>Gunneridae</taxon>
        <taxon>Pentapetalae</taxon>
        <taxon>rosids</taxon>
        <taxon>fabids</taxon>
        <taxon>Rosales</taxon>
        <taxon>Cannabaceae</taxon>
        <taxon>Parasponia</taxon>
    </lineage>
</organism>
<dbReference type="AlphaFoldDB" id="A0A2P5DAW8"/>
<name>A0A2P5DAW8_PARAD</name>
<comment type="caution">
    <text evidence="7">The sequence shown here is derived from an EMBL/GenBank/DDBJ whole genome shotgun (WGS) entry which is preliminary data.</text>
</comment>
<keyword evidence="2" id="KW-0808">Transferase</keyword>
<proteinExistence type="predicted"/>
<evidence type="ECO:0000256" key="2">
    <source>
        <dbReference type="ARBA" id="ARBA00022679"/>
    </source>
</evidence>
<evidence type="ECO:0000256" key="5">
    <source>
        <dbReference type="ARBA" id="ARBA00023306"/>
    </source>
</evidence>
<accession>A0A2P5DAW8</accession>
<dbReference type="PANTHER" id="PTHR16079">
    <property type="entry name" value="UBIQUITIN LIGASE PROTEIN CHFR"/>
    <property type="match status" value="1"/>
</dbReference>
<dbReference type="EMBL" id="JXTB01000050">
    <property type="protein sequence ID" value="PON70431.1"/>
    <property type="molecule type" value="Genomic_DNA"/>
</dbReference>
<evidence type="ECO:0000259" key="6">
    <source>
        <dbReference type="Pfam" id="PF17979"/>
    </source>
</evidence>
<evidence type="ECO:0000256" key="4">
    <source>
        <dbReference type="ARBA" id="ARBA00023242"/>
    </source>
</evidence>
<dbReference type="GO" id="GO:0005634">
    <property type="term" value="C:nucleus"/>
    <property type="evidence" value="ECO:0007669"/>
    <property type="project" value="UniProtKB-SubCell"/>
</dbReference>
<dbReference type="STRING" id="3476.A0A2P5DAW8"/>
<dbReference type="InterPro" id="IPR040909">
    <property type="entry name" value="CHFR_Znf-CRD"/>
</dbReference>
<keyword evidence="4" id="KW-0539">Nucleus</keyword>
<dbReference type="OrthoDB" id="1305878at2759"/>
<dbReference type="Proteomes" id="UP000237105">
    <property type="component" value="Unassembled WGS sequence"/>
</dbReference>
<keyword evidence="8" id="KW-1185">Reference proteome</keyword>